<comment type="caution">
    <text evidence="8">The sequence shown here is derived from an EMBL/GenBank/DDBJ whole genome shotgun (WGS) entry which is preliminary data.</text>
</comment>
<feature type="transmembrane region" description="Helical" evidence="6">
    <location>
        <begin position="12"/>
        <end position="28"/>
    </location>
</feature>
<accession>A0ABR5F6V7</accession>
<keyword evidence="3 6" id="KW-1133">Transmembrane helix</keyword>
<proteinExistence type="predicted"/>
<feature type="transmembrane region" description="Helical" evidence="6">
    <location>
        <begin position="201"/>
        <end position="220"/>
    </location>
</feature>
<dbReference type="InterPro" id="IPR026841">
    <property type="entry name" value="Aur1/Ipt1"/>
</dbReference>
<evidence type="ECO:0000256" key="2">
    <source>
        <dbReference type="ARBA" id="ARBA00022692"/>
    </source>
</evidence>
<dbReference type="PANTHER" id="PTHR31310:SF7">
    <property type="entry name" value="PA-PHOSPHATASE RELATED-FAMILY PROTEIN DDB_G0268928"/>
    <property type="match status" value="1"/>
</dbReference>
<evidence type="ECO:0000313" key="8">
    <source>
        <dbReference type="EMBL" id="KLL12363.1"/>
    </source>
</evidence>
<feature type="compositionally biased region" description="Low complexity" evidence="5">
    <location>
        <begin position="275"/>
        <end position="290"/>
    </location>
</feature>
<evidence type="ECO:0000256" key="1">
    <source>
        <dbReference type="ARBA" id="ARBA00004141"/>
    </source>
</evidence>
<keyword evidence="9" id="KW-1185">Reference proteome</keyword>
<reference evidence="8 9" key="1">
    <citation type="submission" date="2014-12" db="EMBL/GenBank/DDBJ databases">
        <title>Frankia sp. BMG5.1 draft genome.</title>
        <authorList>
            <person name="Gtari M."/>
            <person name="Ghodhbane-Gtari F."/>
            <person name="Nouioui I."/>
            <person name="Ktari A."/>
            <person name="Hezbri K."/>
            <person name="Mimouni W."/>
            <person name="Sbissi I."/>
            <person name="Ayari A."/>
            <person name="Yamanaka T."/>
            <person name="Normand P."/>
            <person name="Tisa L.S."/>
            <person name="Boudabous A."/>
        </authorList>
    </citation>
    <scope>NUCLEOTIDE SEQUENCE [LARGE SCALE GENOMIC DNA]</scope>
    <source>
        <strain evidence="8 9">BMG5.1</strain>
    </source>
</reference>
<protein>
    <recommendedName>
        <fullName evidence="7">Inositolphosphotransferase Aur1/Ipt1 domain-containing protein</fullName>
    </recommendedName>
</protein>
<keyword evidence="2 6" id="KW-0812">Transmembrane</keyword>
<dbReference type="PANTHER" id="PTHR31310">
    <property type="match status" value="1"/>
</dbReference>
<sequence>MVHIRRRSDGLPVVWVEVVMIVVFYYTYTATRSVAGGSVHNALAVGWDIMRIQADLHLDIELGLNHWLQGVPALAVACCYYYATLHFIVTPAVLVWLYRKRARSYLAARWTIVCTTVISLTGFFLVPTAPPRLLPSAGFIDTMASFHNWGWWAGDSSAAPKGLGGITNQFAAMPSLHCAWALWCGWNIARLARHRVTRVLGVLYPGATIFVVMATANHYVLDVLGGWFALGLGAVAAAVVMRLAHGQRRSSGRPTGHGDQPAGRPADRGDGQEGQEGQEAQAAQAAQAEQQEQKEEQEEQADEPAGGAADRCPRQQPHLPQPAAIVRAGVPARPALVWPPRG</sequence>
<dbReference type="InterPro" id="IPR052185">
    <property type="entry name" value="IPC_Synthase-Related"/>
</dbReference>
<dbReference type="Proteomes" id="UP000035425">
    <property type="component" value="Unassembled WGS sequence"/>
</dbReference>
<evidence type="ECO:0000259" key="7">
    <source>
        <dbReference type="Pfam" id="PF14378"/>
    </source>
</evidence>
<feature type="transmembrane region" description="Helical" evidence="6">
    <location>
        <begin position="110"/>
        <end position="129"/>
    </location>
</feature>
<comment type="subcellular location">
    <subcellularLocation>
        <location evidence="1">Membrane</location>
        <topology evidence="1">Multi-pass membrane protein</topology>
    </subcellularLocation>
</comment>
<feature type="transmembrane region" description="Helical" evidence="6">
    <location>
        <begin position="226"/>
        <end position="244"/>
    </location>
</feature>
<feature type="transmembrane region" description="Helical" evidence="6">
    <location>
        <begin position="73"/>
        <end position="98"/>
    </location>
</feature>
<keyword evidence="4 6" id="KW-0472">Membrane</keyword>
<evidence type="ECO:0000256" key="6">
    <source>
        <dbReference type="SAM" id="Phobius"/>
    </source>
</evidence>
<gene>
    <name evidence="8" type="ORF">FrCorBMG51_04910</name>
</gene>
<evidence type="ECO:0000313" key="9">
    <source>
        <dbReference type="Proteomes" id="UP000035425"/>
    </source>
</evidence>
<dbReference type="CDD" id="cd03386">
    <property type="entry name" value="PAP2_Aur1_like"/>
    <property type="match status" value="1"/>
</dbReference>
<name>A0ABR5F6V7_9ACTN</name>
<evidence type="ECO:0000256" key="4">
    <source>
        <dbReference type="ARBA" id="ARBA00023136"/>
    </source>
</evidence>
<feature type="transmembrane region" description="Helical" evidence="6">
    <location>
        <begin position="170"/>
        <end position="189"/>
    </location>
</feature>
<evidence type="ECO:0000256" key="5">
    <source>
        <dbReference type="SAM" id="MobiDB-lite"/>
    </source>
</evidence>
<dbReference type="Pfam" id="PF14378">
    <property type="entry name" value="PAP2_3"/>
    <property type="match status" value="1"/>
</dbReference>
<dbReference type="RefSeq" id="WP_047221919.1">
    <property type="nucleotide sequence ID" value="NZ_JWIO01000005.1"/>
</dbReference>
<dbReference type="EMBL" id="JWIO01000005">
    <property type="protein sequence ID" value="KLL12363.1"/>
    <property type="molecule type" value="Genomic_DNA"/>
</dbReference>
<feature type="region of interest" description="Disordered" evidence="5">
    <location>
        <begin position="246"/>
        <end position="342"/>
    </location>
</feature>
<organism evidence="8 9">
    <name type="scientific">Protofrankia coriariae</name>
    <dbReference type="NCBI Taxonomy" id="1562887"/>
    <lineage>
        <taxon>Bacteria</taxon>
        <taxon>Bacillati</taxon>
        <taxon>Actinomycetota</taxon>
        <taxon>Actinomycetes</taxon>
        <taxon>Frankiales</taxon>
        <taxon>Frankiaceae</taxon>
        <taxon>Protofrankia</taxon>
    </lineage>
</organism>
<feature type="domain" description="Inositolphosphotransferase Aur1/Ipt1" evidence="7">
    <location>
        <begin position="48"/>
        <end position="234"/>
    </location>
</feature>
<evidence type="ECO:0000256" key="3">
    <source>
        <dbReference type="ARBA" id="ARBA00022989"/>
    </source>
</evidence>